<dbReference type="PANTHER" id="PTHR24306:SF7">
    <property type="entry name" value="AHBB"/>
    <property type="match status" value="1"/>
</dbReference>
<dbReference type="PANTHER" id="PTHR24306">
    <property type="match status" value="1"/>
</dbReference>
<evidence type="ECO:0008006" key="4">
    <source>
        <dbReference type="Google" id="ProtNLM"/>
    </source>
</evidence>
<keyword evidence="1" id="KW-1133">Transmembrane helix</keyword>
<evidence type="ECO:0000256" key="1">
    <source>
        <dbReference type="SAM" id="Phobius"/>
    </source>
</evidence>
<feature type="transmembrane region" description="Helical" evidence="1">
    <location>
        <begin position="21"/>
        <end position="39"/>
    </location>
</feature>
<keyword evidence="3" id="KW-1185">Reference proteome</keyword>
<evidence type="ECO:0000313" key="3">
    <source>
        <dbReference type="Proteomes" id="UP000250266"/>
    </source>
</evidence>
<sequence length="626" mass="69111">MFSARSVFLGVYTSNSLIKNTFLPTCTLLILSPFVFLLARALGFEAFFSRIPQDWKTLAVLPQIVLSLVAITLATRIISGRRVFSSNDGNEGKREVPEVPYWIPGLKHLGQFIWSEEGFLKSARDSTIDGIFAYNLAGMTHNVVLSPALVEAALSHSESLSETELITWIIPENAFGMPRSAKDQYLKTLPILSEAYEKQFKEASLNELLQSSIRILEETLPDFITFNPSIVDQMPWERVSDTRLDDSDPSHSEVETNLLSLMNEFLGPAILFPLIGPSFPESYSLLFTDLETFSSSFFSLAIGLPRWFPIPGLPGAHLSRKRLLSNLTTLHNSLINEGTATDAETPTPLTAINTIQSTHNIPIPARAASTLGYIHQLTASTIPLAYWTLLHILNHSSTAEYDPTLLTRLQSETSPYAHATQHASIHPSFPSPVVLSIATPTHTFSPHCPLLVSCLRETERLYATPLRTHLATSDLTITEPASSTSLNTTTATYTIQKGSILDLGQGQRLYGSDPRYHHDPQKWVPDRFLHPVSSSTSQSTSKFSPLTNSADAIYTQEIALAFLAGVIQLWEFSPAAPGMMDQAMGKTTTPKGWRIPSIRAGRVVGLPAGDMRVLVRRKKIKGDRVE</sequence>
<dbReference type="EMBL" id="KV744927">
    <property type="protein sequence ID" value="OCK81264.1"/>
    <property type="molecule type" value="Genomic_DNA"/>
</dbReference>
<gene>
    <name evidence="2" type="ORF">K432DRAFT_392308</name>
</gene>
<keyword evidence="1" id="KW-0812">Transmembrane</keyword>
<dbReference type="Proteomes" id="UP000250266">
    <property type="component" value="Unassembled WGS sequence"/>
</dbReference>
<dbReference type="GO" id="GO:0005506">
    <property type="term" value="F:iron ion binding"/>
    <property type="evidence" value="ECO:0007669"/>
    <property type="project" value="InterPro"/>
</dbReference>
<dbReference type="InterPro" id="IPR036396">
    <property type="entry name" value="Cyt_P450_sf"/>
</dbReference>
<accession>A0A8E2ECK5</accession>
<dbReference type="OrthoDB" id="3366823at2759"/>
<dbReference type="AlphaFoldDB" id="A0A8E2ECK5"/>
<proteinExistence type="predicted"/>
<keyword evidence="1" id="KW-0472">Membrane</keyword>
<name>A0A8E2ECK5_9PEZI</name>
<dbReference type="GO" id="GO:0016705">
    <property type="term" value="F:oxidoreductase activity, acting on paired donors, with incorporation or reduction of molecular oxygen"/>
    <property type="evidence" value="ECO:0007669"/>
    <property type="project" value="InterPro"/>
</dbReference>
<feature type="transmembrane region" description="Helical" evidence="1">
    <location>
        <begin position="59"/>
        <end position="78"/>
    </location>
</feature>
<reference evidence="2 3" key="1">
    <citation type="journal article" date="2016" name="Nat. Commun.">
        <title>Ectomycorrhizal ecology is imprinted in the genome of the dominant symbiotic fungus Cenococcum geophilum.</title>
        <authorList>
            <consortium name="DOE Joint Genome Institute"/>
            <person name="Peter M."/>
            <person name="Kohler A."/>
            <person name="Ohm R.A."/>
            <person name="Kuo A."/>
            <person name="Krutzmann J."/>
            <person name="Morin E."/>
            <person name="Arend M."/>
            <person name="Barry K.W."/>
            <person name="Binder M."/>
            <person name="Choi C."/>
            <person name="Clum A."/>
            <person name="Copeland A."/>
            <person name="Grisel N."/>
            <person name="Haridas S."/>
            <person name="Kipfer T."/>
            <person name="LaButti K."/>
            <person name="Lindquist E."/>
            <person name="Lipzen A."/>
            <person name="Maire R."/>
            <person name="Meier B."/>
            <person name="Mihaltcheva S."/>
            <person name="Molinier V."/>
            <person name="Murat C."/>
            <person name="Poggeler S."/>
            <person name="Quandt C.A."/>
            <person name="Sperisen C."/>
            <person name="Tritt A."/>
            <person name="Tisserant E."/>
            <person name="Crous P.W."/>
            <person name="Henrissat B."/>
            <person name="Nehls U."/>
            <person name="Egli S."/>
            <person name="Spatafora J.W."/>
            <person name="Grigoriev I.V."/>
            <person name="Martin F.M."/>
        </authorList>
    </citation>
    <scope>NUCLEOTIDE SEQUENCE [LARGE SCALE GENOMIC DNA]</scope>
    <source>
        <strain evidence="2 3">CBS 459.81</strain>
    </source>
</reference>
<evidence type="ECO:0000313" key="2">
    <source>
        <dbReference type="EMBL" id="OCK81264.1"/>
    </source>
</evidence>
<dbReference type="SUPFAM" id="SSF48264">
    <property type="entry name" value="Cytochrome P450"/>
    <property type="match status" value="1"/>
</dbReference>
<dbReference type="GO" id="GO:0004497">
    <property type="term" value="F:monooxygenase activity"/>
    <property type="evidence" value="ECO:0007669"/>
    <property type="project" value="InterPro"/>
</dbReference>
<protein>
    <recommendedName>
        <fullName evidence="4">Cytochrome P450</fullName>
    </recommendedName>
</protein>
<organism evidence="2 3">
    <name type="scientific">Lepidopterella palustris CBS 459.81</name>
    <dbReference type="NCBI Taxonomy" id="1314670"/>
    <lineage>
        <taxon>Eukaryota</taxon>
        <taxon>Fungi</taxon>
        <taxon>Dikarya</taxon>
        <taxon>Ascomycota</taxon>
        <taxon>Pezizomycotina</taxon>
        <taxon>Dothideomycetes</taxon>
        <taxon>Pleosporomycetidae</taxon>
        <taxon>Mytilinidiales</taxon>
        <taxon>Argynnaceae</taxon>
        <taxon>Lepidopterella</taxon>
    </lineage>
</organism>
<dbReference type="Gene3D" id="1.10.630.10">
    <property type="entry name" value="Cytochrome P450"/>
    <property type="match status" value="1"/>
</dbReference>
<dbReference type="GO" id="GO:0020037">
    <property type="term" value="F:heme binding"/>
    <property type="evidence" value="ECO:0007669"/>
    <property type="project" value="InterPro"/>
</dbReference>